<dbReference type="GO" id="GO:0097367">
    <property type="term" value="F:carbohydrate derivative binding"/>
    <property type="evidence" value="ECO:0007669"/>
    <property type="project" value="InterPro"/>
</dbReference>
<dbReference type="RefSeq" id="WP_034890082.1">
    <property type="nucleotide sequence ID" value="NZ_JRUQ01000025.1"/>
</dbReference>
<dbReference type="GO" id="GO:1901135">
    <property type="term" value="P:carbohydrate derivative metabolic process"/>
    <property type="evidence" value="ECO:0007669"/>
    <property type="project" value="InterPro"/>
</dbReference>
<comment type="similarity">
    <text evidence="1">Belongs to the SIS family. PHI subfamily.</text>
</comment>
<keyword evidence="4" id="KW-1185">Reference proteome</keyword>
<proteinExistence type="inferred from homology"/>
<dbReference type="EMBL" id="JRUQ01000025">
    <property type="protein sequence ID" value="KGT94802.1"/>
    <property type="molecule type" value="Genomic_DNA"/>
</dbReference>
<evidence type="ECO:0000256" key="1">
    <source>
        <dbReference type="ARBA" id="ARBA00009235"/>
    </source>
</evidence>
<evidence type="ECO:0000313" key="4">
    <source>
        <dbReference type="Proteomes" id="UP000030351"/>
    </source>
</evidence>
<dbReference type="InterPro" id="IPR017552">
    <property type="entry name" value="PHI/rmpB"/>
</dbReference>
<gene>
    <name evidence="3" type="ORF">NG99_06965</name>
</gene>
<name>A0A0A3Z6T4_9GAMM</name>
<reference evidence="3 4" key="1">
    <citation type="submission" date="2014-10" db="EMBL/GenBank/DDBJ databases">
        <title>Genome sequence of Erwinia typographi M043b.</title>
        <authorList>
            <person name="Chan K.-G."/>
            <person name="Tan W.-S."/>
        </authorList>
    </citation>
    <scope>NUCLEOTIDE SEQUENCE [LARGE SCALE GENOMIC DNA]</scope>
    <source>
        <strain evidence="3 4">M043b</strain>
    </source>
</reference>
<dbReference type="Proteomes" id="UP000030351">
    <property type="component" value="Unassembled WGS sequence"/>
</dbReference>
<dbReference type="InterPro" id="IPR001347">
    <property type="entry name" value="SIS_dom"/>
</dbReference>
<dbReference type="OrthoDB" id="9797832at2"/>
<organism evidence="3 4">
    <name type="scientific">Erwinia typographi</name>
    <dbReference type="NCBI Taxonomy" id="371042"/>
    <lineage>
        <taxon>Bacteria</taxon>
        <taxon>Pseudomonadati</taxon>
        <taxon>Pseudomonadota</taxon>
        <taxon>Gammaproteobacteria</taxon>
        <taxon>Enterobacterales</taxon>
        <taxon>Erwiniaceae</taxon>
        <taxon>Erwinia</taxon>
    </lineage>
</organism>
<evidence type="ECO:0000313" key="3">
    <source>
        <dbReference type="EMBL" id="KGT94802.1"/>
    </source>
</evidence>
<dbReference type="AlphaFoldDB" id="A0A0A3Z6T4"/>
<dbReference type="PANTHER" id="PTHR43443">
    <property type="entry name" value="3-HEXULOSE-6-PHOSPHATE ISOMERASE"/>
    <property type="match status" value="1"/>
</dbReference>
<dbReference type="SUPFAM" id="SSF53697">
    <property type="entry name" value="SIS domain"/>
    <property type="match status" value="1"/>
</dbReference>
<dbReference type="STRING" id="371042.NG99_06965"/>
<comment type="caution">
    <text evidence="3">The sequence shown here is derived from an EMBL/GenBank/DDBJ whole genome shotgun (WGS) entry which is preliminary data.</text>
</comment>
<dbReference type="InterPro" id="IPR046348">
    <property type="entry name" value="SIS_dom_sf"/>
</dbReference>
<protein>
    <recommendedName>
        <fullName evidence="2">SIS domain-containing protein</fullName>
    </recommendedName>
</protein>
<sequence>MSEWQTGQRLQQVVDELGAMTAQIDGTQLNALADILHQAPAVFFSGQGRSGLMVKALAIRLMHIGLKVYVAGESSTPAIAAGEWLVAVSSSAKTPATLSHIAAARKAGASIALISAAEAPTIQADLTLVLPARSQVPTSQHAGSLFEQSLLLAGDAMAWRVQHLRGQADAQLDRRHANLQ</sequence>
<evidence type="ECO:0000259" key="2">
    <source>
        <dbReference type="PROSITE" id="PS51464"/>
    </source>
</evidence>
<dbReference type="Gene3D" id="3.40.50.10490">
    <property type="entry name" value="Glucose-6-phosphate isomerase like protein, domain 1"/>
    <property type="match status" value="1"/>
</dbReference>
<dbReference type="eggNOG" id="COG0794">
    <property type="taxonomic scope" value="Bacteria"/>
</dbReference>
<dbReference type="PROSITE" id="PS51464">
    <property type="entry name" value="SIS"/>
    <property type="match status" value="1"/>
</dbReference>
<dbReference type="GO" id="GO:0016853">
    <property type="term" value="F:isomerase activity"/>
    <property type="evidence" value="ECO:0007669"/>
    <property type="project" value="InterPro"/>
</dbReference>
<feature type="domain" description="SIS" evidence="2">
    <location>
        <begin position="32"/>
        <end position="167"/>
    </location>
</feature>
<accession>A0A0A3Z6T4</accession>
<dbReference type="PANTHER" id="PTHR43443:SF1">
    <property type="entry name" value="3-HEXULOSE-6-PHOSPHATE ISOMERASE"/>
    <property type="match status" value="1"/>
</dbReference>